<dbReference type="InterPro" id="IPR008983">
    <property type="entry name" value="Tumour_necrosis_fac-like_dom"/>
</dbReference>
<keyword evidence="2" id="KW-1185">Reference proteome</keyword>
<dbReference type="Gene3D" id="2.60.120.40">
    <property type="match status" value="1"/>
</dbReference>
<sequence>MNGTQQITTKGEALIFQETPLVVGLAISHSPCSSQVQINQPGIYQAAFHSTIKAAPGISIPAPVSVHLYQGGQPVPGAVASHTFSSSREVDTVSFHVSFQVTSAPKTLQVFVDDAGFIFSDSTLTVIRLGATS</sequence>
<gene>
    <name evidence="1" type="ORF">L0P57_01875</name>
</gene>
<dbReference type="Proteomes" id="UP001298681">
    <property type="component" value="Unassembled WGS sequence"/>
</dbReference>
<proteinExistence type="predicted"/>
<evidence type="ECO:0000313" key="2">
    <source>
        <dbReference type="Proteomes" id="UP001298681"/>
    </source>
</evidence>
<reference evidence="1 2" key="1">
    <citation type="submission" date="2022-01" db="EMBL/GenBank/DDBJ databases">
        <title>Collection of gut derived symbiotic bacterial strains cultured from healthy donors.</title>
        <authorList>
            <person name="Lin H."/>
            <person name="Kohout C."/>
            <person name="Waligurski E."/>
            <person name="Pamer E.G."/>
        </authorList>
    </citation>
    <scope>NUCLEOTIDE SEQUENCE [LARGE SCALE GENOMIC DNA]</scope>
    <source>
        <strain evidence="1 2">DFI.7.58</strain>
    </source>
</reference>
<accession>A0ABS9MFX2</accession>
<organism evidence="1 2">
    <name type="scientific">Anaeromassilibacillus senegalensis</name>
    <dbReference type="NCBI Taxonomy" id="1673717"/>
    <lineage>
        <taxon>Bacteria</taxon>
        <taxon>Bacillati</taxon>
        <taxon>Bacillota</taxon>
        <taxon>Clostridia</taxon>
        <taxon>Eubacteriales</taxon>
        <taxon>Acutalibacteraceae</taxon>
        <taxon>Anaeromassilibacillus</taxon>
    </lineage>
</organism>
<dbReference type="EMBL" id="JAKNHQ010000002">
    <property type="protein sequence ID" value="MCG4609692.1"/>
    <property type="molecule type" value="Genomic_DNA"/>
</dbReference>
<comment type="caution">
    <text evidence="1">The sequence shown here is derived from an EMBL/GenBank/DDBJ whole genome shotgun (WGS) entry which is preliminary data.</text>
</comment>
<name>A0ABS9MFX2_9FIRM</name>
<protein>
    <recommendedName>
        <fullName evidence="3">BclA C-terminal domain-containing protein</fullName>
    </recommendedName>
</protein>
<evidence type="ECO:0008006" key="3">
    <source>
        <dbReference type="Google" id="ProtNLM"/>
    </source>
</evidence>
<evidence type="ECO:0000313" key="1">
    <source>
        <dbReference type="EMBL" id="MCG4609692.1"/>
    </source>
</evidence>